<dbReference type="AlphaFoldDB" id="A0AAV9T9W0"/>
<reference evidence="2 3" key="1">
    <citation type="submission" date="2023-04" db="EMBL/GenBank/DDBJ databases">
        <title>Colletotrichum tabacum stain YC1 causing leaf anthracnose on Nicotiana tabacum(L.) cv.</title>
        <authorList>
            <person name="Ji Z."/>
            <person name="Wang M."/>
            <person name="Zhang J."/>
            <person name="Wang N."/>
            <person name="Zhou Z."/>
        </authorList>
    </citation>
    <scope>NUCLEOTIDE SEQUENCE [LARGE SCALE GENOMIC DNA]</scope>
    <source>
        <strain evidence="2 3">YC1</strain>
    </source>
</reference>
<keyword evidence="3" id="KW-1185">Reference proteome</keyword>
<sequence>MATDRDGGDDDDRDMKADAAANQVFPPIFLSERLDWKAGLDENARNNDIVLPSNPCCTHCK</sequence>
<comment type="caution">
    <text evidence="2">The sequence shown here is derived from an EMBL/GenBank/DDBJ whole genome shotgun (WGS) entry which is preliminary data.</text>
</comment>
<accession>A0AAV9T9W0</accession>
<proteinExistence type="predicted"/>
<feature type="region of interest" description="Disordered" evidence="1">
    <location>
        <begin position="1"/>
        <end position="20"/>
    </location>
</feature>
<dbReference type="EMBL" id="JASAOK010000039">
    <property type="protein sequence ID" value="KAK6216818.1"/>
    <property type="molecule type" value="Genomic_DNA"/>
</dbReference>
<protein>
    <submittedName>
        <fullName evidence="2">Uncharacterized protein</fullName>
    </submittedName>
</protein>
<organism evidence="2 3">
    <name type="scientific">Colletotrichum tabaci</name>
    <dbReference type="NCBI Taxonomy" id="1209068"/>
    <lineage>
        <taxon>Eukaryota</taxon>
        <taxon>Fungi</taxon>
        <taxon>Dikarya</taxon>
        <taxon>Ascomycota</taxon>
        <taxon>Pezizomycotina</taxon>
        <taxon>Sordariomycetes</taxon>
        <taxon>Hypocreomycetidae</taxon>
        <taxon>Glomerellales</taxon>
        <taxon>Glomerellaceae</taxon>
        <taxon>Colletotrichum</taxon>
        <taxon>Colletotrichum destructivum species complex</taxon>
    </lineage>
</organism>
<dbReference type="Proteomes" id="UP001327957">
    <property type="component" value="Unassembled WGS sequence"/>
</dbReference>
<evidence type="ECO:0000313" key="3">
    <source>
        <dbReference type="Proteomes" id="UP001327957"/>
    </source>
</evidence>
<name>A0AAV9T9W0_9PEZI</name>
<evidence type="ECO:0000313" key="2">
    <source>
        <dbReference type="EMBL" id="KAK6216818.1"/>
    </source>
</evidence>
<gene>
    <name evidence="2" type="ORF">QIS74_06932</name>
</gene>
<evidence type="ECO:0000256" key="1">
    <source>
        <dbReference type="SAM" id="MobiDB-lite"/>
    </source>
</evidence>